<gene>
    <name evidence="2" type="ordered locus">MycrhN_4031</name>
</gene>
<sequence length="79" mass="8733">MSDVTSIGTQVPRSRGITPQIRGSRTGIGVIGYEGVGFAEGLRGLRTHRIRHRYCRRGDLRGAQINLVHNVFRSAGCRQ</sequence>
<proteinExistence type="predicted"/>
<evidence type="ECO:0000313" key="2">
    <source>
        <dbReference type="EMBL" id="AEV74539.1"/>
    </source>
</evidence>
<evidence type="ECO:0000256" key="1">
    <source>
        <dbReference type="SAM" id="MobiDB-lite"/>
    </source>
</evidence>
<evidence type="ECO:0000313" key="3">
    <source>
        <dbReference type="Proteomes" id="UP000005442"/>
    </source>
</evidence>
<keyword evidence="3" id="KW-1185">Reference proteome</keyword>
<dbReference type="EMBL" id="CP003169">
    <property type="protein sequence ID" value="AEV74539.1"/>
    <property type="molecule type" value="Genomic_DNA"/>
</dbReference>
<dbReference type="STRING" id="710685.MycrhN_4031"/>
<organism evidence="2 3">
    <name type="scientific">Mycolicibacterium rhodesiae (strain NBB3)</name>
    <name type="common">Mycobacterium rhodesiae</name>
    <dbReference type="NCBI Taxonomy" id="710685"/>
    <lineage>
        <taxon>Bacteria</taxon>
        <taxon>Bacillati</taxon>
        <taxon>Actinomycetota</taxon>
        <taxon>Actinomycetes</taxon>
        <taxon>Mycobacteriales</taxon>
        <taxon>Mycobacteriaceae</taxon>
        <taxon>Mycolicibacterium</taxon>
    </lineage>
</organism>
<dbReference type="HOGENOM" id="CLU_2602277_0_0_11"/>
<reference evidence="2 3" key="1">
    <citation type="submission" date="2011-12" db="EMBL/GenBank/DDBJ databases">
        <title>Complete sequence of Mycobacterium rhodesiae NBB3.</title>
        <authorList>
            <consortium name="US DOE Joint Genome Institute"/>
            <person name="Lucas S."/>
            <person name="Han J."/>
            <person name="Lapidus A."/>
            <person name="Cheng J.-F."/>
            <person name="Goodwin L."/>
            <person name="Pitluck S."/>
            <person name="Peters L."/>
            <person name="Mikhailova N."/>
            <person name="Gu W."/>
            <person name="Detter J.C."/>
            <person name="Han C."/>
            <person name="Tapia R."/>
            <person name="Land M."/>
            <person name="Hauser L."/>
            <person name="Kyrpides N."/>
            <person name="Ivanova N."/>
            <person name="Pagani I."/>
            <person name="Mattes T."/>
            <person name="Holmes A."/>
            <person name="Rutledge P."/>
            <person name="Paulsen I."/>
            <person name="Coleman N."/>
            <person name="Woyke T."/>
        </authorList>
    </citation>
    <scope>NUCLEOTIDE SEQUENCE [LARGE SCALE GENOMIC DNA]</scope>
    <source>
        <strain evidence="2 3">NBB3</strain>
    </source>
</reference>
<protein>
    <submittedName>
        <fullName evidence="2">Uncharacterized protein</fullName>
    </submittedName>
</protein>
<dbReference type="Proteomes" id="UP000005442">
    <property type="component" value="Chromosome"/>
</dbReference>
<feature type="compositionally biased region" description="Polar residues" evidence="1">
    <location>
        <begin position="1"/>
        <end position="12"/>
    </location>
</feature>
<accession>G8RH59</accession>
<feature type="region of interest" description="Disordered" evidence="1">
    <location>
        <begin position="1"/>
        <end position="20"/>
    </location>
</feature>
<dbReference type="KEGG" id="mrh:MycrhN_4031"/>
<dbReference type="AlphaFoldDB" id="G8RH59"/>
<name>G8RH59_MYCRN</name>